<evidence type="ECO:0000313" key="1">
    <source>
        <dbReference type="EMBL" id="MBA2851751.1"/>
    </source>
</evidence>
<dbReference type="Proteomes" id="UP000564425">
    <property type="component" value="Unassembled WGS sequence"/>
</dbReference>
<keyword evidence="1" id="KW-0804">Transcription</keyword>
<keyword evidence="1" id="KW-0240">DNA-directed RNA polymerase</keyword>
<proteinExistence type="predicted"/>
<dbReference type="GO" id="GO:0000428">
    <property type="term" value="C:DNA-directed RNA polymerase complex"/>
    <property type="evidence" value="ECO:0007669"/>
    <property type="project" value="UniProtKB-KW"/>
</dbReference>
<dbReference type="AlphaFoldDB" id="A0A7J9NWS0"/>
<protein>
    <submittedName>
        <fullName evidence="1">DNA-directed RNA polymerase subunit RPC12/RpoP</fullName>
    </submittedName>
</protein>
<reference evidence="1 2" key="1">
    <citation type="submission" date="2020-07" db="EMBL/GenBank/DDBJ databases">
        <title>Genomic Encyclopedia of Type Strains, Phase IV (KMG-V): Genome sequencing to study the core and pangenomes of soil and plant-associated prokaryotes.</title>
        <authorList>
            <person name="Whitman W."/>
        </authorList>
    </citation>
    <scope>NUCLEOTIDE SEQUENCE [LARGE SCALE GENOMIC DNA]</scope>
    <source>
        <strain evidence="1 2">A1</strain>
    </source>
</reference>
<comment type="caution">
    <text evidence="1">The sequence shown here is derived from an EMBL/GenBank/DDBJ whole genome shotgun (WGS) entry which is preliminary data.</text>
</comment>
<dbReference type="RefSeq" id="WP_181501573.1">
    <property type="nucleotide sequence ID" value="NZ_JACDUH010000003.1"/>
</dbReference>
<name>A0A7J9NWS0_METMI</name>
<gene>
    <name evidence="1" type="ORF">HNP86_001910</name>
</gene>
<evidence type="ECO:0000313" key="2">
    <source>
        <dbReference type="Proteomes" id="UP000564425"/>
    </source>
</evidence>
<sequence>MYSFTCSHCDKDFFGDESVKYCPYCGHDDFLKFNPNQYASTSKIHKFNPMSYVYPPVDSMDDKALLNLAALLLKNQWRSGKSAKITFSEEPNLHPETDLRTFHILSTEYAKRVGITRNISDSHKPTFKSEETVYTELRYVGKDRQVCFGQANDVPSNVDLLTQFYLENGWAYYFVKGDKIEQVIRGLNDGKYNNR</sequence>
<accession>A0A7J9NWS0</accession>
<organism evidence="1 2">
    <name type="scientific">Methanococcus maripaludis</name>
    <name type="common">Methanococcus deltae</name>
    <dbReference type="NCBI Taxonomy" id="39152"/>
    <lineage>
        <taxon>Archaea</taxon>
        <taxon>Methanobacteriati</taxon>
        <taxon>Methanobacteriota</taxon>
        <taxon>Methanomada group</taxon>
        <taxon>Methanococci</taxon>
        <taxon>Methanococcales</taxon>
        <taxon>Methanococcaceae</taxon>
        <taxon>Methanococcus</taxon>
    </lineage>
</organism>
<dbReference type="EMBL" id="JACDUH010000003">
    <property type="protein sequence ID" value="MBA2851751.1"/>
    <property type="molecule type" value="Genomic_DNA"/>
</dbReference>